<protein>
    <recommendedName>
        <fullName evidence="9">Glycerol-3-phosphate dehydrogenase</fullName>
        <ecNumber evidence="9">1.1.1.94</ecNumber>
    </recommendedName>
</protein>
<evidence type="ECO:0000256" key="9">
    <source>
        <dbReference type="RuleBase" id="RU000439"/>
    </source>
</evidence>
<dbReference type="InterPro" id="IPR008927">
    <property type="entry name" value="6-PGluconate_DH-like_C_sf"/>
</dbReference>
<evidence type="ECO:0000256" key="5">
    <source>
        <dbReference type="ARBA" id="ARBA00023098"/>
    </source>
</evidence>
<organism evidence="12 13">
    <name type="scientific">Metamycoplasma gateae</name>
    <dbReference type="NCBI Taxonomy" id="35769"/>
    <lineage>
        <taxon>Bacteria</taxon>
        <taxon>Bacillati</taxon>
        <taxon>Mycoplasmatota</taxon>
        <taxon>Mycoplasmoidales</taxon>
        <taxon>Metamycoplasmataceae</taxon>
        <taxon>Metamycoplasma</taxon>
    </lineage>
</organism>
<dbReference type="Pfam" id="PF01210">
    <property type="entry name" value="NAD_Gly3P_dh_N"/>
    <property type="match status" value="1"/>
</dbReference>
<dbReference type="InterPro" id="IPR006168">
    <property type="entry name" value="G3P_DH_NAD-dep"/>
</dbReference>
<evidence type="ECO:0000256" key="2">
    <source>
        <dbReference type="ARBA" id="ARBA00022516"/>
    </source>
</evidence>
<keyword evidence="13" id="KW-1185">Reference proteome</keyword>
<dbReference type="PANTHER" id="PTHR11728">
    <property type="entry name" value="GLYCEROL-3-PHOSPHATE DEHYDROGENASE"/>
    <property type="match status" value="1"/>
</dbReference>
<evidence type="ECO:0000256" key="6">
    <source>
        <dbReference type="ARBA" id="ARBA00023209"/>
    </source>
</evidence>
<evidence type="ECO:0000256" key="1">
    <source>
        <dbReference type="ARBA" id="ARBA00011009"/>
    </source>
</evidence>
<dbReference type="PROSITE" id="PS51257">
    <property type="entry name" value="PROKAR_LIPOPROTEIN"/>
    <property type="match status" value="1"/>
</dbReference>
<keyword evidence="4 8" id="KW-0520">NAD</keyword>
<dbReference type="SUPFAM" id="SSF48179">
    <property type="entry name" value="6-phosphogluconate dehydrogenase C-terminal domain-like"/>
    <property type="match status" value="1"/>
</dbReference>
<reference evidence="12" key="1">
    <citation type="submission" date="2024-01" db="EMBL/GenBank/DDBJ databases">
        <title>Complete genome sequence of Mycoplasma gateae strain 3700.</title>
        <authorList>
            <person name="Spergser J."/>
        </authorList>
    </citation>
    <scope>NUCLEOTIDE SEQUENCE [LARGE SCALE GENOMIC DNA]</scope>
    <source>
        <strain evidence="12">3700</strain>
    </source>
</reference>
<proteinExistence type="inferred from homology"/>
<dbReference type="InterPro" id="IPR006109">
    <property type="entry name" value="G3P_DH_NAD-dep_C"/>
</dbReference>
<dbReference type="Gene3D" id="3.40.50.720">
    <property type="entry name" value="NAD(P)-binding Rossmann-like Domain"/>
    <property type="match status" value="1"/>
</dbReference>
<dbReference type="EC" id="1.1.1.94" evidence="9"/>
<evidence type="ECO:0000256" key="3">
    <source>
        <dbReference type="ARBA" id="ARBA00023002"/>
    </source>
</evidence>
<dbReference type="PANTHER" id="PTHR11728:SF1">
    <property type="entry name" value="GLYCEROL-3-PHOSPHATE DEHYDROGENASE [NAD(+)] 2, CHLOROPLASTIC"/>
    <property type="match status" value="1"/>
</dbReference>
<dbReference type="Gene3D" id="1.10.1040.10">
    <property type="entry name" value="N-(1-d-carboxylethyl)-l-norvaline Dehydrogenase, domain 2"/>
    <property type="match status" value="1"/>
</dbReference>
<dbReference type="NCBIfam" id="NF000940">
    <property type="entry name" value="PRK00094.1-2"/>
    <property type="match status" value="1"/>
</dbReference>
<evidence type="ECO:0000256" key="4">
    <source>
        <dbReference type="ARBA" id="ARBA00023027"/>
    </source>
</evidence>
<dbReference type="InterPro" id="IPR013328">
    <property type="entry name" value="6PGD_dom2"/>
</dbReference>
<keyword evidence="2" id="KW-0444">Lipid biosynthesis</keyword>
<dbReference type="InterPro" id="IPR011128">
    <property type="entry name" value="G3P_DH_NAD-dep_N"/>
</dbReference>
<dbReference type="RefSeq" id="WP_330463622.1">
    <property type="nucleotide sequence ID" value="NZ_CP143578.1"/>
</dbReference>
<gene>
    <name evidence="12" type="ORF">V2E26_01195</name>
</gene>
<dbReference type="PIRSF" id="PIRSF000114">
    <property type="entry name" value="Glycerol-3-P_dh"/>
    <property type="match status" value="1"/>
</dbReference>
<comment type="similarity">
    <text evidence="1 8">Belongs to the NAD-dependent glycerol-3-phosphate dehydrogenase family.</text>
</comment>
<feature type="domain" description="Glycerol-3-phosphate dehydrogenase NAD-dependent C-terminal" evidence="11">
    <location>
        <begin position="181"/>
        <end position="318"/>
    </location>
</feature>
<keyword evidence="5" id="KW-0443">Lipid metabolism</keyword>
<evidence type="ECO:0000259" key="11">
    <source>
        <dbReference type="Pfam" id="PF07479"/>
    </source>
</evidence>
<dbReference type="Pfam" id="PF07479">
    <property type="entry name" value="NAD_Gly3P_dh_C"/>
    <property type="match status" value="1"/>
</dbReference>
<dbReference type="InterPro" id="IPR036291">
    <property type="entry name" value="NAD(P)-bd_dom_sf"/>
</dbReference>
<evidence type="ECO:0000313" key="12">
    <source>
        <dbReference type="EMBL" id="WVN21591.1"/>
    </source>
</evidence>
<keyword evidence="7" id="KW-1208">Phospholipid metabolism</keyword>
<evidence type="ECO:0000259" key="10">
    <source>
        <dbReference type="Pfam" id="PF01210"/>
    </source>
</evidence>
<dbReference type="GO" id="GO:0047952">
    <property type="term" value="F:glycerol-3-phosphate dehydrogenase [NAD(P)+] activity"/>
    <property type="evidence" value="ECO:0007669"/>
    <property type="project" value="UniProtKB-EC"/>
</dbReference>
<evidence type="ECO:0000313" key="13">
    <source>
        <dbReference type="Proteomes" id="UP001431935"/>
    </source>
</evidence>
<dbReference type="EMBL" id="CP143578">
    <property type="protein sequence ID" value="WVN21591.1"/>
    <property type="molecule type" value="Genomic_DNA"/>
</dbReference>
<evidence type="ECO:0000256" key="8">
    <source>
        <dbReference type="RuleBase" id="RU000437"/>
    </source>
</evidence>
<dbReference type="Proteomes" id="UP001431935">
    <property type="component" value="Chromosome"/>
</dbReference>
<keyword evidence="3 8" id="KW-0560">Oxidoreductase</keyword>
<dbReference type="PROSITE" id="PS00957">
    <property type="entry name" value="NAD_G3PDH"/>
    <property type="match status" value="1"/>
</dbReference>
<name>A0ABZ2AN65_9BACT</name>
<accession>A0ABZ2AN65</accession>
<comment type="catalytic activity">
    <reaction evidence="9">
        <text>sn-glycerol 3-phosphate + NADP(+) = dihydroxyacetone phosphate + NADPH + H(+)</text>
        <dbReference type="Rhea" id="RHEA:11096"/>
        <dbReference type="ChEBI" id="CHEBI:15378"/>
        <dbReference type="ChEBI" id="CHEBI:57597"/>
        <dbReference type="ChEBI" id="CHEBI:57642"/>
        <dbReference type="ChEBI" id="CHEBI:57783"/>
        <dbReference type="ChEBI" id="CHEBI:58349"/>
        <dbReference type="EC" id="1.1.1.94"/>
    </reaction>
</comment>
<feature type="domain" description="Glycerol-3-phosphate dehydrogenase NAD-dependent N-terminal" evidence="10">
    <location>
        <begin position="4"/>
        <end position="158"/>
    </location>
</feature>
<sequence length="325" mass="36421">MINKIAILGSGAMGTACGNILLENNHDVIFYGINDNELNDLKNGFNKKYFSNPLFGKFKTTKNLEKAVVDANFIIIAIPSKFIPDVFEKLLNLINKKTIIINVAKGFWPNTNDFIHSKMEKLSSNNKYVIDIVSLLGPSFAIDIINKNITIVNAISKNLVSANKVKKIFSNDWFGVSTNNDVIGAEIGSSFKNILAIASGMMEGLGYSTNTQAALLTFGLKEMKKYAMFLNANVETVYDLCGVGDLILTALSEKSRNYRYGKMFFKNKIDDNLVTVEGLYSLKHVYNQIKKENKKIKLPLIEAIYNLVYNKDNPKKIIKNLMKKI</sequence>
<evidence type="ECO:0000256" key="7">
    <source>
        <dbReference type="ARBA" id="ARBA00023264"/>
    </source>
</evidence>
<dbReference type="SUPFAM" id="SSF51735">
    <property type="entry name" value="NAD(P)-binding Rossmann-fold domains"/>
    <property type="match status" value="1"/>
</dbReference>
<dbReference type="PRINTS" id="PR00077">
    <property type="entry name" value="GPDHDRGNASE"/>
</dbReference>
<keyword evidence="6" id="KW-0594">Phospholipid biosynthesis</keyword>